<dbReference type="VEuPathDB" id="TriTrypDB:BCY84_03819"/>
<evidence type="ECO:0000256" key="1">
    <source>
        <dbReference type="SAM" id="MobiDB-lite"/>
    </source>
</evidence>
<dbReference type="AlphaFoldDB" id="A0A7J6XYT4"/>
<name>A0A7J6XYT4_TRYCR</name>
<proteinExistence type="predicted"/>
<protein>
    <submittedName>
        <fullName evidence="2">Uncharacterized protein</fullName>
    </submittedName>
</protein>
<evidence type="ECO:0000313" key="3">
    <source>
        <dbReference type="Proteomes" id="UP000583944"/>
    </source>
</evidence>
<sequence>MVGDAPRHRTSGSRDSPTGIWTDGMEQAECVAAAACPELKWTANGRTAIMPSAVASPCCQRSVRNSLVPSRAQACDTPRHGGATSLPSGIGCAAVLLGPRLCSASTGTSSRREHRHSLPTSKRLMDVLLPTPRQTGTRPADYKQPFMSVVPSLPHTEEAGPPRPPPEPPPGVSTAPPRRMTSSGSTSPCPSCSSVFSSVHNMKVHARRINPGTPIVAEGLTRGFRDSSTVSPTSASRAGHHQKCQAYQRAKNGQRTSASSNDSRSPSATPPLQPPPAAEPPDGPREGLPHTLWECRPRQLSIRLFGNTLSHDSIVQDGKTGHIATDSPQAINEQWLQSITKQILPFSQHRKTSPSHSQLPPMNSLRTTALSCNTSWYHPGPLSTHRCGWAPIHSSQ</sequence>
<reference evidence="2 3" key="1">
    <citation type="journal article" date="2019" name="Genome Biol. Evol.">
        <title>Nanopore Sequencing Significantly Improves Genome Assembly of the Protozoan Parasite Trypanosoma cruzi.</title>
        <authorList>
            <person name="Diaz-Viraque F."/>
            <person name="Pita S."/>
            <person name="Greif G."/>
            <person name="de Souza R.C.M."/>
            <person name="Iraola G."/>
            <person name="Robello C."/>
        </authorList>
    </citation>
    <scope>NUCLEOTIDE SEQUENCE [LARGE SCALE GENOMIC DNA]</scope>
    <source>
        <strain evidence="2 3">Berenice</strain>
    </source>
</reference>
<feature type="compositionally biased region" description="Low complexity" evidence="1">
    <location>
        <begin position="255"/>
        <end position="267"/>
    </location>
</feature>
<dbReference type="EMBL" id="JABDHM010000079">
    <property type="protein sequence ID" value="KAF5219048.1"/>
    <property type="molecule type" value="Genomic_DNA"/>
</dbReference>
<comment type="caution">
    <text evidence="2">The sequence shown here is derived from an EMBL/GenBank/DDBJ whole genome shotgun (WGS) entry which is preliminary data.</text>
</comment>
<evidence type="ECO:0000313" key="2">
    <source>
        <dbReference type="EMBL" id="KAF5219048.1"/>
    </source>
</evidence>
<gene>
    <name evidence="2" type="ORF">ECC02_007978</name>
</gene>
<dbReference type="VEuPathDB" id="TriTrypDB:ECC02_007978"/>
<dbReference type="Proteomes" id="UP000583944">
    <property type="component" value="Unassembled WGS sequence"/>
</dbReference>
<feature type="region of interest" description="Disordered" evidence="1">
    <location>
        <begin position="1"/>
        <end position="21"/>
    </location>
</feature>
<organism evidence="2 3">
    <name type="scientific">Trypanosoma cruzi</name>
    <dbReference type="NCBI Taxonomy" id="5693"/>
    <lineage>
        <taxon>Eukaryota</taxon>
        <taxon>Discoba</taxon>
        <taxon>Euglenozoa</taxon>
        <taxon>Kinetoplastea</taxon>
        <taxon>Metakinetoplastina</taxon>
        <taxon>Trypanosomatida</taxon>
        <taxon>Trypanosomatidae</taxon>
        <taxon>Trypanosoma</taxon>
        <taxon>Schizotrypanum</taxon>
    </lineage>
</organism>
<feature type="compositionally biased region" description="Low complexity" evidence="1">
    <location>
        <begin position="172"/>
        <end position="193"/>
    </location>
</feature>
<feature type="region of interest" description="Disordered" evidence="1">
    <location>
        <begin position="104"/>
        <end position="193"/>
    </location>
</feature>
<feature type="region of interest" description="Disordered" evidence="1">
    <location>
        <begin position="217"/>
        <end position="290"/>
    </location>
</feature>
<feature type="compositionally biased region" description="Pro residues" evidence="1">
    <location>
        <begin position="161"/>
        <end position="171"/>
    </location>
</feature>
<feature type="compositionally biased region" description="Polar residues" evidence="1">
    <location>
        <begin position="226"/>
        <end position="236"/>
    </location>
</feature>
<feature type="compositionally biased region" description="Pro residues" evidence="1">
    <location>
        <begin position="268"/>
        <end position="281"/>
    </location>
</feature>
<accession>A0A7J6XYT4</accession>